<feature type="compositionally biased region" description="Polar residues" evidence="1">
    <location>
        <begin position="486"/>
        <end position="495"/>
    </location>
</feature>
<evidence type="ECO:0000313" key="4">
    <source>
        <dbReference type="Proteomes" id="UP000053110"/>
    </source>
</evidence>
<dbReference type="InterPro" id="IPR046784">
    <property type="entry name" value="Eap1"/>
</dbReference>
<dbReference type="EMBL" id="KE373458">
    <property type="protein sequence ID" value="EPQ67580.1"/>
    <property type="molecule type" value="Genomic_DNA"/>
</dbReference>
<proteinExistence type="predicted"/>
<sequence>MSSTSIRTSSKTLDSPDRTGNRETGFGMRARIAIGENDRIHDSRSKVLRSRRNEVDLDSEEWGSPQSRRSIGVDASDRFSGRMGGDKNREEKFHKDREDHDRKERPRGFDFFSRDKTSDHQERNHRNTPTTHGRNETSWFKERDTHEIVKDRQNVNEKIADRSRGWRGREKDERVDKAEKNGEKSVEGTDRPDRRWDRGKSQHHDHDPEWMEEPAEEKGQIHTLADFEKWKEQMQGKNKSGKTPIDDLKMSAGPSLHETDKPKIEAPLDFDSGPDKFLSLFTPKEDHSHETLIEAGSEGVARSKTTGKASRFTSFFAAQEDPSKTMNESLSTTQTQSPGKMEVSSGTNAQSNAEKEAFQQLLQKLQRQTIQASSSNTTTNMPLKNNPLVSDRAVSNNVHPPEYFQQFHSERQDDCRHGIRNPPQPCSDLLSQRQLAPNQPMMRPEQMLQELVGQRQNALNQSSRMDQQPPRNTNAEFLMGLMQNVKNAPNPQRSDQVLHRMSHKPENRQQLPRAVDCEPDMQRNGSAQRDRSAPERQARSNVPPGFFEDSNFHRSSLPPLDRQPGNPQPGQMIQRPGLEMVWEQQTQLPSSQHRMAQSIAPPPGLSNSLNRSIPMPQQMYPPGFPIGSYPPPDIVNIPARTVQMQPPPGFFNGPPPGLLPPGLGGYQGPEAMNFGATPFDSRGPLPQGAFRRQ</sequence>
<feature type="region of interest" description="Disordered" evidence="1">
    <location>
        <begin position="315"/>
        <end position="353"/>
    </location>
</feature>
<name>A0A061HS60_BLUGR</name>
<protein>
    <submittedName>
        <fullName evidence="3">Bgt-4140</fullName>
    </submittedName>
</protein>
<feature type="compositionally biased region" description="Basic and acidic residues" evidence="1">
    <location>
        <begin position="257"/>
        <end position="266"/>
    </location>
</feature>
<feature type="compositionally biased region" description="Basic and acidic residues" evidence="1">
    <location>
        <begin position="36"/>
        <end position="55"/>
    </location>
</feature>
<evidence type="ECO:0000256" key="1">
    <source>
        <dbReference type="SAM" id="MobiDB-lite"/>
    </source>
</evidence>
<feature type="compositionally biased region" description="Basic and acidic residues" evidence="1">
    <location>
        <begin position="216"/>
        <end position="234"/>
    </location>
</feature>
<reference evidence="4" key="1">
    <citation type="journal article" date="2013" name="Nat. Genet.">
        <title>The wheat powdery mildew genome shows the unique evolution of an obligate biotroph.</title>
        <authorList>
            <person name="Wicker T."/>
            <person name="Oberhaensli S."/>
            <person name="Parlange F."/>
            <person name="Buchmann J.P."/>
            <person name="Shatalina M."/>
            <person name="Roffler S."/>
            <person name="Ben-David R."/>
            <person name="Dolezel J."/>
            <person name="Simkova H."/>
            <person name="Schulze-Lefert P."/>
            <person name="Spanu P.D."/>
            <person name="Bruggmann R."/>
            <person name="Amselem J."/>
            <person name="Quesneville H."/>
            <person name="Ver Loren van Themaat E."/>
            <person name="Paape T."/>
            <person name="Shimizu K.K."/>
            <person name="Keller B."/>
        </authorList>
    </citation>
    <scope>NUCLEOTIDE SEQUENCE [LARGE SCALE GENOMIC DNA]</scope>
    <source>
        <strain evidence="4">96224</strain>
    </source>
</reference>
<organism evidence="3">
    <name type="scientific">Blumeria graminis f. sp. tritici 96224</name>
    <dbReference type="NCBI Taxonomy" id="1268274"/>
    <lineage>
        <taxon>Eukaryota</taxon>
        <taxon>Fungi</taxon>
        <taxon>Dikarya</taxon>
        <taxon>Ascomycota</taxon>
        <taxon>Pezizomycotina</taxon>
        <taxon>Leotiomycetes</taxon>
        <taxon>Erysiphales</taxon>
        <taxon>Erysiphaceae</taxon>
        <taxon>Blumeria</taxon>
    </lineage>
</organism>
<evidence type="ECO:0000313" key="3">
    <source>
        <dbReference type="EMBL" id="SUZ07189.1"/>
    </source>
</evidence>
<dbReference type="OrthoDB" id="2504266at2759"/>
<accession>A0A061HS60</accession>
<gene>
    <name evidence="2" type="ORF">BGT96224_4140</name>
    <name evidence="3" type="ORF">BGT96224V2_LOCUS530</name>
</gene>
<dbReference type="Pfam" id="PF20566">
    <property type="entry name" value="Eap1"/>
    <property type="match status" value="1"/>
</dbReference>
<reference evidence="3" key="3">
    <citation type="submission" date="2018-07" db="EMBL/GenBank/DDBJ databases">
        <authorList>
            <person name="Quirk P.G."/>
            <person name="Krulwich T.A."/>
        </authorList>
    </citation>
    <scope>NUCLEOTIDE SEQUENCE</scope>
    <source>
        <strain evidence="3">96224</strain>
    </source>
</reference>
<feature type="compositionally biased region" description="Pro residues" evidence="1">
    <location>
        <begin position="647"/>
        <end position="659"/>
    </location>
</feature>
<dbReference type="EMBL" id="UIGY01000001">
    <property type="protein sequence ID" value="SUZ07189.1"/>
    <property type="molecule type" value="Genomic_DNA"/>
</dbReference>
<feature type="compositionally biased region" description="Basic and acidic residues" evidence="1">
    <location>
        <begin position="528"/>
        <end position="538"/>
    </location>
</feature>
<feature type="region of interest" description="Disordered" evidence="1">
    <location>
        <begin position="486"/>
        <end position="573"/>
    </location>
</feature>
<reference evidence="2" key="2">
    <citation type="submission" date="2013-01" db="EMBL/GenBank/DDBJ databases">
        <title>The wheat powdery mildew genome reveals unique evolution of an obligate biotroph.</title>
        <authorList>
            <person name="Oberhaensli S."/>
            <person name="Wicker T."/>
            <person name="Keller B."/>
        </authorList>
    </citation>
    <scope>NUCLEOTIDE SEQUENCE</scope>
    <source>
        <strain evidence="2">96224</strain>
    </source>
</reference>
<dbReference type="HOGENOM" id="CLU_018356_0_0_1"/>
<feature type="compositionally biased region" description="Polar residues" evidence="1">
    <location>
        <begin position="324"/>
        <end position="352"/>
    </location>
</feature>
<feature type="compositionally biased region" description="Basic and acidic residues" evidence="1">
    <location>
        <begin position="133"/>
        <end position="209"/>
    </location>
</feature>
<feature type="region of interest" description="Disordered" evidence="1">
    <location>
        <begin position="1"/>
        <end position="271"/>
    </location>
</feature>
<feature type="compositionally biased region" description="Basic and acidic residues" evidence="1">
    <location>
        <begin position="75"/>
        <end position="125"/>
    </location>
</feature>
<dbReference type="Proteomes" id="UP000053110">
    <property type="component" value="Unassembled WGS sequence"/>
</dbReference>
<evidence type="ECO:0000313" key="2">
    <source>
        <dbReference type="EMBL" id="EPQ67580.1"/>
    </source>
</evidence>
<feature type="compositionally biased region" description="Polar residues" evidence="1">
    <location>
        <begin position="1"/>
        <end position="13"/>
    </location>
</feature>
<dbReference type="AlphaFoldDB" id="A0A061HS60"/>
<feature type="region of interest" description="Disordered" evidence="1">
    <location>
        <begin position="647"/>
        <end position="693"/>
    </location>
</feature>